<feature type="domain" description="CoA-binding" evidence="1">
    <location>
        <begin position="7"/>
        <end position="115"/>
    </location>
</feature>
<gene>
    <name evidence="2" type="ORF">FRACYDRAFT_164069</name>
</gene>
<sequence length="146" mass="16567">DTILRRILTESKTIALIGASDKPHRDSYHIMGLLLYYGYDVYPVNPILATKKDDNDGNNIKLYNRTIYSSMKDISNNGIKIDLVNIFRRSDQVETIVNEIIDIGDAKCIWFQIGVINDTVTRKAVDNGLLVARDVCPYHELPRLGI</sequence>
<name>A0A1E7FDK2_9STRA</name>
<dbReference type="PANTHER" id="PTHR33303:SF2">
    <property type="entry name" value="COA-BINDING DOMAIN-CONTAINING PROTEIN"/>
    <property type="match status" value="1"/>
</dbReference>
<proteinExistence type="predicted"/>
<dbReference type="Pfam" id="PF13380">
    <property type="entry name" value="CoA_binding_2"/>
    <property type="match status" value="1"/>
</dbReference>
<dbReference type="AlphaFoldDB" id="A0A1E7FDK2"/>
<organism evidence="2 3">
    <name type="scientific">Fragilariopsis cylindrus CCMP1102</name>
    <dbReference type="NCBI Taxonomy" id="635003"/>
    <lineage>
        <taxon>Eukaryota</taxon>
        <taxon>Sar</taxon>
        <taxon>Stramenopiles</taxon>
        <taxon>Ochrophyta</taxon>
        <taxon>Bacillariophyta</taxon>
        <taxon>Bacillariophyceae</taxon>
        <taxon>Bacillariophycidae</taxon>
        <taxon>Bacillariales</taxon>
        <taxon>Bacillariaceae</taxon>
        <taxon>Fragilariopsis</taxon>
    </lineage>
</organism>
<feature type="non-terminal residue" evidence="2">
    <location>
        <position position="1"/>
    </location>
</feature>
<dbReference type="KEGG" id="fcy:FRACYDRAFT_164069"/>
<feature type="non-terminal residue" evidence="2">
    <location>
        <position position="146"/>
    </location>
</feature>
<dbReference type="InterPro" id="IPR003781">
    <property type="entry name" value="CoA-bd"/>
</dbReference>
<dbReference type="OrthoDB" id="5138418at2759"/>
<dbReference type="InParanoid" id="A0A1E7FDK2"/>
<evidence type="ECO:0000259" key="1">
    <source>
        <dbReference type="SMART" id="SM00881"/>
    </source>
</evidence>
<dbReference type="SMART" id="SM00881">
    <property type="entry name" value="CoA_binding"/>
    <property type="match status" value="1"/>
</dbReference>
<keyword evidence="3" id="KW-1185">Reference proteome</keyword>
<accession>A0A1E7FDK2</accession>
<dbReference type="SUPFAM" id="SSF51735">
    <property type="entry name" value="NAD(P)-binding Rossmann-fold domains"/>
    <property type="match status" value="1"/>
</dbReference>
<evidence type="ECO:0000313" key="2">
    <source>
        <dbReference type="EMBL" id="OEU16224.1"/>
    </source>
</evidence>
<dbReference type="InterPro" id="IPR036291">
    <property type="entry name" value="NAD(P)-bd_dom_sf"/>
</dbReference>
<evidence type="ECO:0000313" key="3">
    <source>
        <dbReference type="Proteomes" id="UP000095751"/>
    </source>
</evidence>
<dbReference type="Gene3D" id="3.40.50.720">
    <property type="entry name" value="NAD(P)-binding Rossmann-like Domain"/>
    <property type="match status" value="1"/>
</dbReference>
<protein>
    <submittedName>
        <fullName evidence="2">NAD(P)-binding protein</fullName>
    </submittedName>
</protein>
<dbReference type="Proteomes" id="UP000095751">
    <property type="component" value="Unassembled WGS sequence"/>
</dbReference>
<dbReference type="EMBL" id="KV784358">
    <property type="protein sequence ID" value="OEU16224.1"/>
    <property type="molecule type" value="Genomic_DNA"/>
</dbReference>
<dbReference type="PANTHER" id="PTHR33303">
    <property type="entry name" value="CYTOPLASMIC PROTEIN-RELATED"/>
    <property type="match status" value="1"/>
</dbReference>
<reference evidence="2 3" key="1">
    <citation type="submission" date="2016-09" db="EMBL/GenBank/DDBJ databases">
        <title>Extensive genetic diversity and differential bi-allelic expression allows diatom success in the polar Southern Ocean.</title>
        <authorList>
            <consortium name="DOE Joint Genome Institute"/>
            <person name="Mock T."/>
            <person name="Otillar R.P."/>
            <person name="Strauss J."/>
            <person name="Dupont C."/>
            <person name="Frickenhaus S."/>
            <person name="Maumus F."/>
            <person name="Mcmullan M."/>
            <person name="Sanges R."/>
            <person name="Schmutz J."/>
            <person name="Toseland A."/>
            <person name="Valas R."/>
            <person name="Veluchamy A."/>
            <person name="Ward B.J."/>
            <person name="Allen A."/>
            <person name="Barry K."/>
            <person name="Falciatore A."/>
            <person name="Ferrante M."/>
            <person name="Fortunato A.E."/>
            <person name="Gloeckner G."/>
            <person name="Gruber A."/>
            <person name="Hipkin R."/>
            <person name="Janech M."/>
            <person name="Kroth P."/>
            <person name="Leese F."/>
            <person name="Lindquist E."/>
            <person name="Lyon B.R."/>
            <person name="Martin J."/>
            <person name="Mayer C."/>
            <person name="Parker M."/>
            <person name="Quesneville H."/>
            <person name="Raymond J."/>
            <person name="Uhlig C."/>
            <person name="Valentin K.U."/>
            <person name="Worden A.Z."/>
            <person name="Armbrust E.V."/>
            <person name="Bowler C."/>
            <person name="Green B."/>
            <person name="Moulton V."/>
            <person name="Van Oosterhout C."/>
            <person name="Grigoriev I."/>
        </authorList>
    </citation>
    <scope>NUCLEOTIDE SEQUENCE [LARGE SCALE GENOMIC DNA]</scope>
    <source>
        <strain evidence="2 3">CCMP1102</strain>
    </source>
</reference>